<comment type="caution">
    <text evidence="1">The sequence shown here is derived from an EMBL/GenBank/DDBJ whole genome shotgun (WGS) entry which is preliminary data.</text>
</comment>
<dbReference type="VEuPathDB" id="FungiDB:VP01_22g4"/>
<organism evidence="1 2">
    <name type="scientific">Puccinia sorghi</name>
    <dbReference type="NCBI Taxonomy" id="27349"/>
    <lineage>
        <taxon>Eukaryota</taxon>
        <taxon>Fungi</taxon>
        <taxon>Dikarya</taxon>
        <taxon>Basidiomycota</taxon>
        <taxon>Pucciniomycotina</taxon>
        <taxon>Pucciniomycetes</taxon>
        <taxon>Pucciniales</taxon>
        <taxon>Pucciniaceae</taxon>
        <taxon>Puccinia</taxon>
    </lineage>
</organism>
<evidence type="ECO:0000313" key="2">
    <source>
        <dbReference type="Proteomes" id="UP000037035"/>
    </source>
</evidence>
<dbReference type="Proteomes" id="UP000037035">
    <property type="component" value="Unassembled WGS sequence"/>
</dbReference>
<dbReference type="PANTHER" id="PTHR46579:SF1">
    <property type="entry name" value="F5_8 TYPE C DOMAIN-CONTAINING PROTEIN"/>
    <property type="match status" value="1"/>
</dbReference>
<gene>
    <name evidence="1" type="ORF">VP01_22g4</name>
</gene>
<dbReference type="AlphaFoldDB" id="A0A0L6V9U1"/>
<protein>
    <submittedName>
        <fullName evidence="1">Uncharacterized protein</fullName>
    </submittedName>
</protein>
<dbReference type="STRING" id="27349.A0A0L6V9U1"/>
<keyword evidence="2" id="KW-1185">Reference proteome</keyword>
<dbReference type="EMBL" id="LAVV01007170">
    <property type="protein sequence ID" value="KNZ56865.1"/>
    <property type="molecule type" value="Genomic_DNA"/>
</dbReference>
<evidence type="ECO:0000313" key="1">
    <source>
        <dbReference type="EMBL" id="KNZ56865.1"/>
    </source>
</evidence>
<proteinExistence type="predicted"/>
<dbReference type="OrthoDB" id="3039677at2759"/>
<accession>A0A0L6V9U1</accession>
<reference evidence="1 2" key="1">
    <citation type="submission" date="2015-08" db="EMBL/GenBank/DDBJ databases">
        <title>Next Generation Sequencing and Analysis of the Genome of Puccinia sorghi L Schw, the Causal Agent of Maize Common Rust.</title>
        <authorList>
            <person name="Rochi L."/>
            <person name="Burguener G."/>
            <person name="Darino M."/>
            <person name="Turjanski A."/>
            <person name="Kreff E."/>
            <person name="Dieguez M.J."/>
            <person name="Sacco F."/>
        </authorList>
    </citation>
    <scope>NUCLEOTIDE SEQUENCE [LARGE SCALE GENOMIC DNA]</scope>
    <source>
        <strain evidence="1 2">RO10H11247</strain>
    </source>
</reference>
<name>A0A0L6V9U1_9BASI</name>
<dbReference type="PANTHER" id="PTHR46579">
    <property type="entry name" value="F5/8 TYPE C DOMAIN-CONTAINING PROTEIN-RELATED"/>
    <property type="match status" value="1"/>
</dbReference>
<sequence length="252" mass="28422">MVTITNVMRPLIDEFLKLNRSVKVNTAQFSEGRIVTAKLGALIGDIVATHKVAGFTSHSGKRFCSWCDVLNTNITKMTIRRLRNQRDTLARARDWSNSTAGVRKKLVKQTGVRSSELNRLPYWDPVMNVVLGVMHNWFEGVLQHHFRFRWGFNGNYTTDTSEDGNKAEIEEAYGGTFWSVAQKKRLVAFVLEVVVPSGVTQMPKGFGSVKNGKLKASEWHTLFAIHLPLAAISVFCESKVVDECLQKNRGHR</sequence>